<dbReference type="GO" id="GO:0006096">
    <property type="term" value="P:glycolytic process"/>
    <property type="evidence" value="ECO:0007669"/>
    <property type="project" value="UniProtKB-UniPathway"/>
</dbReference>
<keyword evidence="10" id="KW-1185">Reference proteome</keyword>
<dbReference type="Gene3D" id="3.20.20.70">
    <property type="entry name" value="Aldolase class I"/>
    <property type="match status" value="1"/>
</dbReference>
<comment type="pathway">
    <text evidence="2">Carbohydrate degradation; glycolysis; D-glyceraldehyde 3-phosphate and glycerone phosphate from D-glucose: step 4/4.</text>
</comment>
<dbReference type="Proteomes" id="UP000327013">
    <property type="component" value="Chromosome 2"/>
</dbReference>
<dbReference type="InterPro" id="IPR013785">
    <property type="entry name" value="Aldolase_TIM"/>
</dbReference>
<dbReference type="NCBIfam" id="NF033379">
    <property type="entry name" value="FrucBisAld_I"/>
    <property type="match status" value="1"/>
</dbReference>
<accession>A0A5N6QR28</accession>
<comment type="similarity">
    <text evidence="3 8">Belongs to the class I fructose-bisphosphate aldolase family.</text>
</comment>
<dbReference type="InterPro" id="IPR000741">
    <property type="entry name" value="FBA_I"/>
</dbReference>
<comment type="catalytic activity">
    <reaction evidence="1 8">
        <text>beta-D-fructose 1,6-bisphosphate = D-glyceraldehyde 3-phosphate + dihydroxyacetone phosphate</text>
        <dbReference type="Rhea" id="RHEA:14729"/>
        <dbReference type="ChEBI" id="CHEBI:32966"/>
        <dbReference type="ChEBI" id="CHEBI:57642"/>
        <dbReference type="ChEBI" id="CHEBI:59776"/>
        <dbReference type="EC" id="4.1.2.13"/>
    </reaction>
</comment>
<evidence type="ECO:0000256" key="7">
    <source>
        <dbReference type="ARBA" id="ARBA00023270"/>
    </source>
</evidence>
<protein>
    <recommendedName>
        <fullName evidence="4 8">Fructose-bisphosphate aldolase</fullName>
        <ecNumber evidence="4 8">4.1.2.13</ecNumber>
    </recommendedName>
</protein>
<dbReference type="UniPathway" id="UPA00109">
    <property type="reaction ID" value="UER00183"/>
</dbReference>
<gene>
    <name evidence="9" type="ORF">FH972_005100</name>
</gene>
<evidence type="ECO:0000313" key="9">
    <source>
        <dbReference type="EMBL" id="KAE8008603.1"/>
    </source>
</evidence>
<evidence type="ECO:0000313" key="10">
    <source>
        <dbReference type="Proteomes" id="UP000327013"/>
    </source>
</evidence>
<dbReference type="PANTHER" id="PTHR11627">
    <property type="entry name" value="FRUCTOSE-BISPHOSPHATE ALDOLASE"/>
    <property type="match status" value="1"/>
</dbReference>
<keyword evidence="6 8" id="KW-0456">Lyase</keyword>
<keyword evidence="5 8" id="KW-0324">Glycolysis</keyword>
<evidence type="ECO:0000256" key="4">
    <source>
        <dbReference type="ARBA" id="ARBA00013068"/>
    </source>
</evidence>
<sequence>MDVEDCEMETSISSLILSVMKSNQSEVLSAEDIAWADSCLVKDPENSNDNWDSLKDALLEIFSSQPESLNASASVSDGFPEGTDVELLPSNEEKENVQFQGRTENDLVLIDEEAKTDGDGFPIKLQSLAFEGNPFLPTYMEGLKEIKGIESKLGLGSSTYEMEPSTEDIFRVWDLDIPAEEDELDIQLNKVLAEGSFESIPSTSNDSSAWKDLEEEPLDNLIAGMADLSLNQNSSMTSQQVITHMASHDRLAHNSLKWDIFDNTRTLINTTSGCMCGKEAQRELARGDKIIVLVKQLAIYLSIYLQQAQAMASASLLKSSPVLDKSEWVKGQTLRQPSVSVVRCHPTAPSALTIRAGSYADELVKTAGLVPLAGSNNESWCQGLDGLASRTAAYYQQGARFAKWRTVVSIPNGPSALAVKEAAWGLARYAAISQDNGLVPIVEPEILLDGEHGIDRTFEVALNVWSEVFSYLAENNVLFEGILLKPSMVTPGAECKERATPQQVADYTLKLLHRRIPPAVPGIMASFLSGGQSEVEATLNLNAMNQSPNPWHVSFSYARALQNTCLKTWGGRPENVKVAQETLLIRAKANSLAQLGKYTGEGESEEAKKGMFVKGYVY</sequence>
<organism evidence="9 10">
    <name type="scientific">Carpinus fangiana</name>
    <dbReference type="NCBI Taxonomy" id="176857"/>
    <lineage>
        <taxon>Eukaryota</taxon>
        <taxon>Viridiplantae</taxon>
        <taxon>Streptophyta</taxon>
        <taxon>Embryophyta</taxon>
        <taxon>Tracheophyta</taxon>
        <taxon>Spermatophyta</taxon>
        <taxon>Magnoliopsida</taxon>
        <taxon>eudicotyledons</taxon>
        <taxon>Gunneridae</taxon>
        <taxon>Pentapetalae</taxon>
        <taxon>rosids</taxon>
        <taxon>fabids</taxon>
        <taxon>Fagales</taxon>
        <taxon>Betulaceae</taxon>
        <taxon>Carpinus</taxon>
    </lineage>
</organism>
<evidence type="ECO:0000256" key="1">
    <source>
        <dbReference type="ARBA" id="ARBA00000441"/>
    </source>
</evidence>
<dbReference type="GO" id="GO:0004332">
    <property type="term" value="F:fructose-bisphosphate aldolase activity"/>
    <property type="evidence" value="ECO:0007669"/>
    <property type="project" value="UniProtKB-EC"/>
</dbReference>
<dbReference type="PROSITE" id="PS00158">
    <property type="entry name" value="ALDOLASE_CLASS_I"/>
    <property type="match status" value="1"/>
</dbReference>
<dbReference type="OrthoDB" id="36455at2759"/>
<dbReference type="AlphaFoldDB" id="A0A5N6QR28"/>
<dbReference type="SUPFAM" id="SSF51569">
    <property type="entry name" value="Aldolase"/>
    <property type="match status" value="1"/>
</dbReference>
<proteinExistence type="inferred from homology"/>
<evidence type="ECO:0000256" key="3">
    <source>
        <dbReference type="ARBA" id="ARBA00010387"/>
    </source>
</evidence>
<dbReference type="InterPro" id="IPR029768">
    <property type="entry name" value="Aldolase_I_AS"/>
</dbReference>
<evidence type="ECO:0000256" key="6">
    <source>
        <dbReference type="ARBA" id="ARBA00023239"/>
    </source>
</evidence>
<dbReference type="EC" id="4.1.2.13" evidence="4 8"/>
<name>A0A5N6QR28_9ROSI</name>
<evidence type="ECO:0000256" key="8">
    <source>
        <dbReference type="RuleBase" id="RU003994"/>
    </source>
</evidence>
<evidence type="ECO:0000256" key="5">
    <source>
        <dbReference type="ARBA" id="ARBA00023152"/>
    </source>
</evidence>
<keyword evidence="7" id="KW-0704">Schiff base</keyword>
<dbReference type="Pfam" id="PF00274">
    <property type="entry name" value="Glycolytic"/>
    <property type="match status" value="1"/>
</dbReference>
<evidence type="ECO:0000256" key="2">
    <source>
        <dbReference type="ARBA" id="ARBA00004714"/>
    </source>
</evidence>
<dbReference type="EMBL" id="CM017322">
    <property type="protein sequence ID" value="KAE8008603.1"/>
    <property type="molecule type" value="Genomic_DNA"/>
</dbReference>
<reference evidence="9 10" key="1">
    <citation type="submission" date="2019-06" db="EMBL/GenBank/DDBJ databases">
        <title>A chromosomal-level reference genome of Carpinus fangiana (Coryloideae, Betulaceae).</title>
        <authorList>
            <person name="Yang X."/>
            <person name="Wang Z."/>
            <person name="Zhang L."/>
            <person name="Hao G."/>
            <person name="Liu J."/>
            <person name="Yang Y."/>
        </authorList>
    </citation>
    <scope>NUCLEOTIDE SEQUENCE [LARGE SCALE GENOMIC DNA]</scope>
    <source>
        <strain evidence="9">Cfa_2016G</strain>
        <tissue evidence="9">Leaf</tissue>
    </source>
</reference>